<keyword evidence="4" id="KW-0547">Nucleotide-binding</keyword>
<comment type="caution">
    <text evidence="15">The sequence shown here is derived from an EMBL/GenBank/DDBJ whole genome shotgun (WGS) entry which is preliminary data.</text>
</comment>
<dbReference type="GO" id="GO:0005684">
    <property type="term" value="C:U2-type spliceosomal complex"/>
    <property type="evidence" value="ECO:0007669"/>
    <property type="project" value="UniProtKB-ARBA"/>
</dbReference>
<dbReference type="GO" id="GO:0000390">
    <property type="term" value="P:spliceosomal complex disassembly"/>
    <property type="evidence" value="ECO:0007669"/>
    <property type="project" value="TreeGrafter"/>
</dbReference>
<dbReference type="PANTHER" id="PTHR18934:SF85">
    <property type="entry name" value="ATP-DEPENDENT RNA HELICASE DHX8"/>
    <property type="match status" value="1"/>
</dbReference>
<dbReference type="PANTHER" id="PTHR18934">
    <property type="entry name" value="ATP-DEPENDENT RNA HELICASE"/>
    <property type="match status" value="1"/>
</dbReference>
<evidence type="ECO:0000256" key="9">
    <source>
        <dbReference type="ARBA" id="ARBA00023242"/>
    </source>
</evidence>
<keyword evidence="5" id="KW-0378">Hydrolase</keyword>
<keyword evidence="3" id="KW-0507">mRNA processing</keyword>
<dbReference type="SMART" id="SM00490">
    <property type="entry name" value="HELICc"/>
    <property type="match status" value="1"/>
</dbReference>
<feature type="domain" description="S1 motif" evidence="12">
    <location>
        <begin position="204"/>
        <end position="275"/>
    </location>
</feature>
<feature type="region of interest" description="Disordered" evidence="11">
    <location>
        <begin position="305"/>
        <end position="330"/>
    </location>
</feature>
<accession>A0AAD5YEQ5</accession>
<dbReference type="Gene3D" id="3.40.50.300">
    <property type="entry name" value="P-loop containing nucleotide triphosphate hydrolases"/>
    <property type="match status" value="2"/>
</dbReference>
<evidence type="ECO:0000259" key="13">
    <source>
        <dbReference type="PROSITE" id="PS51192"/>
    </source>
</evidence>
<sequence>MSDADLYNLEYLSLVARITQEVVNHTGLNDKTVAEFVIALHEQSKTRADFKKKLIEVGASFPDSFVDTVDRLILSMHPKHKKRKANPTAESNATAPIDEQDRKRRMFPGLSMKDQEWQPSITKDALMKEVDDMMSQFEGAASKTKKAPPKLSENGGEVGGVRPRRRSRSRSPGRRSPSPPRGRGHDRRDFRRGRPELDDRPVLYKIYPGRVSGLKEFGAFVQLEGIAGRVEGMVHVSNIQQGARANSAADLLSRGQNVKVKVVSVAGNRIGLSIKDVDQATGRDLTPHLRIKSEAELAEEEQQRAARGANTIPLGSKSFKDEPVRSAKRLTSPERWELKQLISSGAIPASEYPDLDEGLHQNDMVPVEVEEELDVEIKEEEPPFLAGQTKRTLELSPVKIVKAPDGSLNRAALAGASLARERREMRQQEANEQADSEARDFSAPWLDPMSKESDKIFAQDLRGHLRGQKAGEQPKWKEATFNKATTFGEITSLSIQDQRKSLPIYKLRDQLLEAIRAHQVLIVVGDTGSGKTTQMVQYMAEDGFADKGRIGCTQPRRVAAMSVAKRVAEEVGCRLGQEVGYTIRFEDCTSPETRIKYMTDGMLQRECLIDPDVSAYSVVMLDEAHERTIATDVLFGLLKKAIKRRPDLKLIVTSATLDAEKFSKYFFGCPIFTIPGRTYPVEVLYTKEPETDYLDASLITVMQIHLSEPPGDVLLFLTGQEEIDTACEILYERMKALGPKVPELIILPIYSALPSEVQSRVFEPTPPGARKVVVATNVAETSLTIPGIYYVIDPGFSKQNAYDPRLGMDSLVVMPISQAQARQRAGRAGRTGPGKCYRLYTEAAFRNEMLPNSIPDIQRTNLAHTILMLKAMGINDLLSFDFMDPPPAPTMLTALESLYALSALDDEGLLTRAGRKMADFPMEPPLAKMLIESVELGCSEEILSIVAMLSVQSVFYRPKEKQAQADSKKAKFHQPEGDHLTLLTVYNGWKASNYSNPWCYENFIQARSMRRAQDVRKQLLGIMDRYKHNIVSAGKDYNLVRRAICSGYFRNAAKKDPQEGYKTLVEGTPVYIHPSSALFNRNPEWCIYHELILTTREYCHNVTVIEPKWLVEVAPQFFKVADANKISKRKKQEKIEPLYNKVCAQL</sequence>
<dbReference type="Pfam" id="PF00270">
    <property type="entry name" value="DEAD"/>
    <property type="match status" value="1"/>
</dbReference>
<dbReference type="Gene3D" id="1.20.120.1080">
    <property type="match status" value="1"/>
</dbReference>
<dbReference type="InterPro" id="IPR027417">
    <property type="entry name" value="P-loop_NTPase"/>
</dbReference>
<dbReference type="InterPro" id="IPR049588">
    <property type="entry name" value="DHX8_GH2-like"/>
</dbReference>
<evidence type="ECO:0000256" key="5">
    <source>
        <dbReference type="ARBA" id="ARBA00022801"/>
    </source>
</evidence>
<dbReference type="GO" id="GO:0005524">
    <property type="term" value="F:ATP binding"/>
    <property type="evidence" value="ECO:0007669"/>
    <property type="project" value="UniProtKB-KW"/>
</dbReference>
<dbReference type="CDD" id="cd05684">
    <property type="entry name" value="S1_DHX8_helicase"/>
    <property type="match status" value="1"/>
</dbReference>
<evidence type="ECO:0000259" key="14">
    <source>
        <dbReference type="PROSITE" id="PS51194"/>
    </source>
</evidence>
<dbReference type="Pfam" id="PF07717">
    <property type="entry name" value="OB_NTP_bind"/>
    <property type="match status" value="1"/>
</dbReference>
<feature type="compositionally biased region" description="Basic and acidic residues" evidence="11">
    <location>
        <begin position="318"/>
        <end position="330"/>
    </location>
</feature>
<dbReference type="InterPro" id="IPR014001">
    <property type="entry name" value="Helicase_ATP-bd"/>
</dbReference>
<dbReference type="InterPro" id="IPR003029">
    <property type="entry name" value="S1_domain"/>
</dbReference>
<keyword evidence="16" id="KW-1185">Reference proteome</keyword>
<dbReference type="InterPro" id="IPR002464">
    <property type="entry name" value="DNA/RNA_helicase_DEAH_CS"/>
</dbReference>
<comment type="subcellular location">
    <subcellularLocation>
        <location evidence="1">Nucleus</location>
    </subcellularLocation>
</comment>
<dbReference type="PROSITE" id="PS00690">
    <property type="entry name" value="DEAH_ATP_HELICASE"/>
    <property type="match status" value="1"/>
</dbReference>
<dbReference type="FunFam" id="3.40.50.300:FF:000191">
    <property type="entry name" value="Pre-mRNA-splicing factor ATP-dependent RNA helicase"/>
    <property type="match status" value="1"/>
</dbReference>
<proteinExistence type="predicted"/>
<feature type="compositionally biased region" description="Basic and acidic residues" evidence="11">
    <location>
        <begin position="186"/>
        <end position="195"/>
    </location>
</feature>
<dbReference type="InterPro" id="IPR044762">
    <property type="entry name" value="DHX8/Prp22_DEXHc"/>
</dbReference>
<dbReference type="FunFam" id="3.40.50.300:FF:000101">
    <property type="entry name" value="Pre-mRNA-splicing factor ATP-dependent RNA helicase"/>
    <property type="match status" value="1"/>
</dbReference>
<evidence type="ECO:0000256" key="4">
    <source>
        <dbReference type="ARBA" id="ARBA00022741"/>
    </source>
</evidence>
<dbReference type="InterPro" id="IPR007502">
    <property type="entry name" value="Helicase-assoc_dom"/>
</dbReference>
<dbReference type="GO" id="GO:0016787">
    <property type="term" value="F:hydrolase activity"/>
    <property type="evidence" value="ECO:0007669"/>
    <property type="project" value="UniProtKB-KW"/>
</dbReference>
<dbReference type="SMART" id="SM00847">
    <property type="entry name" value="HA2"/>
    <property type="match status" value="1"/>
</dbReference>
<dbReference type="PROSITE" id="PS51192">
    <property type="entry name" value="HELICASE_ATP_BIND_1"/>
    <property type="match status" value="1"/>
</dbReference>
<dbReference type="SMART" id="SM00316">
    <property type="entry name" value="S1"/>
    <property type="match status" value="1"/>
</dbReference>
<gene>
    <name evidence="15" type="ORF">NLI96_g7643</name>
</gene>
<dbReference type="Pfam" id="PF04408">
    <property type="entry name" value="WHD_HA2"/>
    <property type="match status" value="1"/>
</dbReference>
<dbReference type="FunFam" id="2.40.50.140:FF:000061">
    <property type="entry name" value="ATP-dependent RNA helicase DHX8"/>
    <property type="match status" value="1"/>
</dbReference>
<dbReference type="PROSITE" id="PS50126">
    <property type="entry name" value="S1"/>
    <property type="match status" value="1"/>
</dbReference>
<evidence type="ECO:0000256" key="1">
    <source>
        <dbReference type="ARBA" id="ARBA00004123"/>
    </source>
</evidence>
<keyword evidence="6" id="KW-0347">Helicase</keyword>
<feature type="region of interest" description="Disordered" evidence="11">
    <location>
        <begin position="139"/>
        <end position="195"/>
    </location>
</feature>
<feature type="region of interest" description="Disordered" evidence="11">
    <location>
        <begin position="77"/>
        <end position="104"/>
    </location>
</feature>
<dbReference type="InterPro" id="IPR011545">
    <property type="entry name" value="DEAD/DEAH_box_helicase_dom"/>
</dbReference>
<name>A0AAD5YEQ5_9APHY</name>
<dbReference type="EMBL" id="JANAWD010000320">
    <property type="protein sequence ID" value="KAJ3481459.1"/>
    <property type="molecule type" value="Genomic_DNA"/>
</dbReference>
<dbReference type="CDD" id="cd21691">
    <property type="entry name" value="GH2-like_DHX8"/>
    <property type="match status" value="1"/>
</dbReference>
<evidence type="ECO:0000259" key="12">
    <source>
        <dbReference type="PROSITE" id="PS50126"/>
    </source>
</evidence>
<feature type="domain" description="Helicase ATP-binding" evidence="13">
    <location>
        <begin position="512"/>
        <end position="675"/>
    </location>
</feature>
<dbReference type="CDD" id="cd18791">
    <property type="entry name" value="SF2_C_RHA"/>
    <property type="match status" value="1"/>
</dbReference>
<dbReference type="InterPro" id="IPR048333">
    <property type="entry name" value="HA2_WH"/>
</dbReference>
<dbReference type="CDD" id="cd17971">
    <property type="entry name" value="DEXHc_DHX8"/>
    <property type="match status" value="1"/>
</dbReference>
<dbReference type="Pfam" id="PF21010">
    <property type="entry name" value="HA2_C"/>
    <property type="match status" value="1"/>
</dbReference>
<dbReference type="InterPro" id="IPR049621">
    <property type="entry name" value="S1_DHX8_helicase"/>
</dbReference>
<feature type="domain" description="Helicase C-terminal" evidence="14">
    <location>
        <begin position="693"/>
        <end position="873"/>
    </location>
</feature>
<keyword evidence="9" id="KW-0539">Nucleus</keyword>
<evidence type="ECO:0000256" key="6">
    <source>
        <dbReference type="ARBA" id="ARBA00022806"/>
    </source>
</evidence>
<dbReference type="SUPFAM" id="SSF52540">
    <property type="entry name" value="P-loop containing nucleoside triphosphate hydrolases"/>
    <property type="match status" value="1"/>
</dbReference>
<evidence type="ECO:0000256" key="7">
    <source>
        <dbReference type="ARBA" id="ARBA00022840"/>
    </source>
</evidence>
<evidence type="ECO:0000313" key="16">
    <source>
        <dbReference type="Proteomes" id="UP001212997"/>
    </source>
</evidence>
<dbReference type="Proteomes" id="UP001212997">
    <property type="component" value="Unassembled WGS sequence"/>
</dbReference>
<dbReference type="InterPro" id="IPR001650">
    <property type="entry name" value="Helicase_C-like"/>
</dbReference>
<feature type="compositionally biased region" description="Basic and acidic residues" evidence="11">
    <location>
        <begin position="420"/>
        <end position="429"/>
    </location>
</feature>
<dbReference type="SMART" id="SM00487">
    <property type="entry name" value="DEXDc"/>
    <property type="match status" value="1"/>
</dbReference>
<dbReference type="EC" id="3.6.4.13" evidence="2"/>
<keyword evidence="7" id="KW-0067">ATP-binding</keyword>
<dbReference type="Pfam" id="PF00271">
    <property type="entry name" value="Helicase_C"/>
    <property type="match status" value="1"/>
</dbReference>
<evidence type="ECO:0000313" key="15">
    <source>
        <dbReference type="EMBL" id="KAJ3481459.1"/>
    </source>
</evidence>
<feature type="compositionally biased region" description="Basic residues" evidence="11">
    <location>
        <begin position="162"/>
        <end position="173"/>
    </location>
</feature>
<evidence type="ECO:0000256" key="11">
    <source>
        <dbReference type="SAM" id="MobiDB-lite"/>
    </source>
</evidence>
<dbReference type="GO" id="GO:0003724">
    <property type="term" value="F:RNA helicase activity"/>
    <property type="evidence" value="ECO:0007669"/>
    <property type="project" value="UniProtKB-EC"/>
</dbReference>
<reference evidence="15" key="1">
    <citation type="submission" date="2022-07" db="EMBL/GenBank/DDBJ databases">
        <title>Genome Sequence of Physisporinus lineatus.</title>
        <authorList>
            <person name="Buettner E."/>
        </authorList>
    </citation>
    <scope>NUCLEOTIDE SEQUENCE</scope>
    <source>
        <strain evidence="15">VT162</strain>
    </source>
</reference>
<protein>
    <recommendedName>
        <fullName evidence="2">RNA helicase</fullName>
        <ecNumber evidence="2">3.6.4.13</ecNumber>
    </recommendedName>
</protein>
<dbReference type="FunFam" id="1.20.120.1080:FF:000001">
    <property type="entry name" value="Pre-mRNA-splicing factor ATP-dependent RNA helicase"/>
    <property type="match status" value="1"/>
</dbReference>
<dbReference type="Gene3D" id="2.40.50.140">
    <property type="entry name" value="Nucleic acid-binding proteins"/>
    <property type="match status" value="1"/>
</dbReference>
<organism evidence="15 16">
    <name type="scientific">Meripilus lineatus</name>
    <dbReference type="NCBI Taxonomy" id="2056292"/>
    <lineage>
        <taxon>Eukaryota</taxon>
        <taxon>Fungi</taxon>
        <taxon>Dikarya</taxon>
        <taxon>Basidiomycota</taxon>
        <taxon>Agaricomycotina</taxon>
        <taxon>Agaricomycetes</taxon>
        <taxon>Polyporales</taxon>
        <taxon>Meripilaceae</taxon>
        <taxon>Meripilus</taxon>
    </lineage>
</organism>
<comment type="catalytic activity">
    <reaction evidence="10">
        <text>ATP + H2O = ADP + phosphate + H(+)</text>
        <dbReference type="Rhea" id="RHEA:13065"/>
        <dbReference type="ChEBI" id="CHEBI:15377"/>
        <dbReference type="ChEBI" id="CHEBI:15378"/>
        <dbReference type="ChEBI" id="CHEBI:30616"/>
        <dbReference type="ChEBI" id="CHEBI:43474"/>
        <dbReference type="ChEBI" id="CHEBI:456216"/>
        <dbReference type="EC" id="3.6.4.13"/>
    </reaction>
</comment>
<evidence type="ECO:0000256" key="10">
    <source>
        <dbReference type="ARBA" id="ARBA00047984"/>
    </source>
</evidence>
<dbReference type="AlphaFoldDB" id="A0AAD5YEQ5"/>
<dbReference type="GO" id="GO:0071013">
    <property type="term" value="C:catalytic step 2 spliceosome"/>
    <property type="evidence" value="ECO:0007669"/>
    <property type="project" value="TreeGrafter"/>
</dbReference>
<dbReference type="InterPro" id="IPR012340">
    <property type="entry name" value="NA-bd_OB-fold"/>
</dbReference>
<dbReference type="InterPro" id="IPR011709">
    <property type="entry name" value="DEAD-box_helicase_OB_fold"/>
</dbReference>
<feature type="region of interest" description="Disordered" evidence="11">
    <location>
        <begin position="420"/>
        <end position="439"/>
    </location>
</feature>
<dbReference type="PROSITE" id="PS51194">
    <property type="entry name" value="HELICASE_CTER"/>
    <property type="match status" value="1"/>
</dbReference>
<evidence type="ECO:0000256" key="8">
    <source>
        <dbReference type="ARBA" id="ARBA00023187"/>
    </source>
</evidence>
<evidence type="ECO:0000256" key="2">
    <source>
        <dbReference type="ARBA" id="ARBA00012552"/>
    </source>
</evidence>
<keyword evidence="8" id="KW-0508">mRNA splicing</keyword>
<dbReference type="Pfam" id="PF00575">
    <property type="entry name" value="S1"/>
    <property type="match status" value="1"/>
</dbReference>
<dbReference type="SUPFAM" id="SSF50249">
    <property type="entry name" value="Nucleic acid-binding proteins"/>
    <property type="match status" value="1"/>
</dbReference>
<dbReference type="GO" id="GO:0003723">
    <property type="term" value="F:RNA binding"/>
    <property type="evidence" value="ECO:0007669"/>
    <property type="project" value="TreeGrafter"/>
</dbReference>
<evidence type="ECO:0000256" key="3">
    <source>
        <dbReference type="ARBA" id="ARBA00022664"/>
    </source>
</evidence>